<dbReference type="AlphaFoldDB" id="A0A081KE56"/>
<keyword evidence="4" id="KW-1185">Reference proteome</keyword>
<evidence type="ECO:0000259" key="2">
    <source>
        <dbReference type="PROSITE" id="PS51084"/>
    </source>
</evidence>
<dbReference type="InterPro" id="IPR026026">
    <property type="entry name" value="HIT_Hint"/>
</dbReference>
<dbReference type="Pfam" id="PF01230">
    <property type="entry name" value="HIT"/>
    <property type="match status" value="1"/>
</dbReference>
<evidence type="ECO:0000313" key="3">
    <source>
        <dbReference type="EMBL" id="KEI72432.1"/>
    </source>
</evidence>
<evidence type="ECO:0000256" key="1">
    <source>
        <dbReference type="PROSITE-ProRule" id="PRU00464"/>
    </source>
</evidence>
<gene>
    <name evidence="3" type="ORF">GV64_18390</name>
</gene>
<name>A0A081KE56_9GAMM</name>
<dbReference type="PROSITE" id="PS51084">
    <property type="entry name" value="HIT_2"/>
    <property type="match status" value="1"/>
</dbReference>
<dbReference type="eggNOG" id="COG0537">
    <property type="taxonomic scope" value="Bacteria"/>
</dbReference>
<comment type="caution">
    <text evidence="1">Lacks conserved residue(s) required for the propagation of feature annotation.</text>
</comment>
<proteinExistence type="predicted"/>
<dbReference type="Gene3D" id="3.30.428.10">
    <property type="entry name" value="HIT-like"/>
    <property type="match status" value="1"/>
</dbReference>
<dbReference type="InterPro" id="IPR036265">
    <property type="entry name" value="HIT-like_sf"/>
</dbReference>
<dbReference type="STRING" id="305900.GV64_18390"/>
<accession>A0A081KE56</accession>
<dbReference type="RefSeq" id="WP_026258602.1">
    <property type="nucleotide sequence ID" value="NZ_JOJP01000001.1"/>
</dbReference>
<dbReference type="SUPFAM" id="SSF54197">
    <property type="entry name" value="HIT-like"/>
    <property type="match status" value="1"/>
</dbReference>
<feature type="domain" description="HIT" evidence="2">
    <location>
        <begin position="40"/>
        <end position="109"/>
    </location>
</feature>
<reference evidence="3 4" key="1">
    <citation type="submission" date="2014-06" db="EMBL/GenBank/DDBJ databases">
        <title>Whole Genome Sequences of Three Symbiotic Endozoicomonas Bacteria.</title>
        <authorList>
            <person name="Neave M.J."/>
            <person name="Apprill A."/>
            <person name="Voolstra C.R."/>
        </authorList>
    </citation>
    <scope>NUCLEOTIDE SEQUENCE [LARGE SCALE GENOMIC DNA]</scope>
    <source>
        <strain evidence="3 4">DSM 22380</strain>
    </source>
</reference>
<dbReference type="Proteomes" id="UP000027997">
    <property type="component" value="Unassembled WGS sequence"/>
</dbReference>
<dbReference type="GO" id="GO:0003824">
    <property type="term" value="F:catalytic activity"/>
    <property type="evidence" value="ECO:0007669"/>
    <property type="project" value="InterPro"/>
</dbReference>
<evidence type="ECO:0000313" key="4">
    <source>
        <dbReference type="Proteomes" id="UP000027997"/>
    </source>
</evidence>
<sequence length="153" mass="17357">MGCAVSDFELDAQLAKDCVVVGDFPVCRLLLMNDSHYPWLILVPRIKGAEEIYQLDETTQQQLLFESSFLAEILQVLFSAEKMNVAALGNVVRQLHIHHVVRYSHDAAWPAPVWGKQPAQPYSAEELSEIMKKLECGIAEMPSFQWAHSDEMR</sequence>
<organism evidence="3 4">
    <name type="scientific">Endozoicomonas elysicola</name>
    <dbReference type="NCBI Taxonomy" id="305900"/>
    <lineage>
        <taxon>Bacteria</taxon>
        <taxon>Pseudomonadati</taxon>
        <taxon>Pseudomonadota</taxon>
        <taxon>Gammaproteobacteria</taxon>
        <taxon>Oceanospirillales</taxon>
        <taxon>Endozoicomonadaceae</taxon>
        <taxon>Endozoicomonas</taxon>
    </lineage>
</organism>
<dbReference type="EMBL" id="JOJP01000001">
    <property type="protein sequence ID" value="KEI72432.1"/>
    <property type="molecule type" value="Genomic_DNA"/>
</dbReference>
<dbReference type="InterPro" id="IPR011146">
    <property type="entry name" value="HIT-like"/>
</dbReference>
<dbReference type="PIRSF" id="PIRSF000714">
    <property type="entry name" value="HIT"/>
    <property type="match status" value="1"/>
</dbReference>
<protein>
    <submittedName>
        <fullName evidence="3">Histidine triad (HIT) protein</fullName>
    </submittedName>
</protein>
<comment type="caution">
    <text evidence="3">The sequence shown here is derived from an EMBL/GenBank/DDBJ whole genome shotgun (WGS) entry which is preliminary data.</text>
</comment>